<dbReference type="Gene3D" id="3.20.20.80">
    <property type="entry name" value="Glycosidases"/>
    <property type="match status" value="1"/>
</dbReference>
<dbReference type="Pfam" id="PF00232">
    <property type="entry name" value="Glyco_hydro_1"/>
    <property type="match status" value="1"/>
</dbReference>
<comment type="caution">
    <text evidence="1">The sequence shown here is derived from an EMBL/GenBank/DDBJ whole genome shotgun (WGS) entry which is preliminary data.</text>
</comment>
<protein>
    <recommendedName>
        <fullName evidence="3">6-phospho-beta-glucosidase</fullName>
    </recommendedName>
</protein>
<name>A0A917TU98_9BACI</name>
<proteinExistence type="predicted"/>
<dbReference type="GO" id="GO:0005975">
    <property type="term" value="P:carbohydrate metabolic process"/>
    <property type="evidence" value="ECO:0007669"/>
    <property type="project" value="InterPro"/>
</dbReference>
<keyword evidence="2" id="KW-1185">Reference proteome</keyword>
<dbReference type="InterPro" id="IPR017853">
    <property type="entry name" value="GH"/>
</dbReference>
<dbReference type="EMBL" id="BMLG01000017">
    <property type="protein sequence ID" value="GGM37943.1"/>
    <property type="molecule type" value="Genomic_DNA"/>
</dbReference>
<reference evidence="1" key="2">
    <citation type="submission" date="2020-09" db="EMBL/GenBank/DDBJ databases">
        <authorList>
            <person name="Sun Q."/>
            <person name="Zhou Y."/>
        </authorList>
    </citation>
    <scope>NUCLEOTIDE SEQUENCE</scope>
    <source>
        <strain evidence="1">CGMCC 1.6333</strain>
    </source>
</reference>
<evidence type="ECO:0008006" key="3">
    <source>
        <dbReference type="Google" id="ProtNLM"/>
    </source>
</evidence>
<evidence type="ECO:0000313" key="2">
    <source>
        <dbReference type="Proteomes" id="UP000618460"/>
    </source>
</evidence>
<accession>A0A917TU98</accession>
<dbReference type="InterPro" id="IPR001360">
    <property type="entry name" value="Glyco_hydro_1"/>
</dbReference>
<evidence type="ECO:0000313" key="1">
    <source>
        <dbReference type="EMBL" id="GGM37943.1"/>
    </source>
</evidence>
<dbReference type="GO" id="GO:0004553">
    <property type="term" value="F:hydrolase activity, hydrolyzing O-glycosyl compounds"/>
    <property type="evidence" value="ECO:0007669"/>
    <property type="project" value="InterPro"/>
</dbReference>
<dbReference type="SUPFAM" id="SSF51445">
    <property type="entry name" value="(Trans)glycosidases"/>
    <property type="match status" value="1"/>
</dbReference>
<dbReference type="AlphaFoldDB" id="A0A917TU98"/>
<reference evidence="1" key="1">
    <citation type="journal article" date="2014" name="Int. J. Syst. Evol. Microbiol.">
        <title>Complete genome sequence of Corynebacterium casei LMG S-19264T (=DSM 44701T), isolated from a smear-ripened cheese.</title>
        <authorList>
            <consortium name="US DOE Joint Genome Institute (JGI-PGF)"/>
            <person name="Walter F."/>
            <person name="Albersmeier A."/>
            <person name="Kalinowski J."/>
            <person name="Ruckert C."/>
        </authorList>
    </citation>
    <scope>NUCLEOTIDE SEQUENCE</scope>
    <source>
        <strain evidence="1">CGMCC 1.6333</strain>
    </source>
</reference>
<dbReference type="Proteomes" id="UP000618460">
    <property type="component" value="Unassembled WGS sequence"/>
</dbReference>
<organism evidence="1 2">
    <name type="scientific">Paraliobacillus quinghaiensis</name>
    <dbReference type="NCBI Taxonomy" id="470815"/>
    <lineage>
        <taxon>Bacteria</taxon>
        <taxon>Bacillati</taxon>
        <taxon>Bacillota</taxon>
        <taxon>Bacilli</taxon>
        <taxon>Bacillales</taxon>
        <taxon>Bacillaceae</taxon>
        <taxon>Paraliobacillus</taxon>
    </lineage>
</organism>
<sequence length="78" mass="8824">MGYTSWGCIDLVSACSGEMSKHYGFIYVDKHDDGSGSLERSRKKSFYWYQNVIATNGESCKNEGAWYFLLGVPGTFYL</sequence>
<gene>
    <name evidence="1" type="ORF">GCM10011351_25150</name>
</gene>